<name>A0ABT7KA93_9HYPH</name>
<comment type="caution">
    <text evidence="1">The sequence shown here is derived from an EMBL/GenBank/DDBJ whole genome shotgun (WGS) entry which is preliminary data.</text>
</comment>
<dbReference type="Proteomes" id="UP001172630">
    <property type="component" value="Unassembled WGS sequence"/>
</dbReference>
<protein>
    <submittedName>
        <fullName evidence="1">Uncharacterized protein</fullName>
    </submittedName>
</protein>
<proteinExistence type="predicted"/>
<accession>A0ABT7KA93</accession>
<gene>
    <name evidence="1" type="ORF">PY650_05305</name>
</gene>
<dbReference type="RefSeq" id="WP_285877998.1">
    <property type="nucleotide sequence ID" value="NZ_JARFYN010000005.1"/>
</dbReference>
<keyword evidence="2" id="KW-1185">Reference proteome</keyword>
<sequence>MAVQKQVAEAANEKKLSRAVDTPEFVVRLAEDMRIRSGSDLPLTCFIQQVRMQLAGKSPGDVARLVSDRPSKQAPIPKYQSSDCFKSWAMPD</sequence>
<dbReference type="EMBL" id="JARFYN010000005">
    <property type="protein sequence ID" value="MDL2405077.1"/>
    <property type="molecule type" value="Genomic_DNA"/>
</dbReference>
<reference evidence="1" key="1">
    <citation type="submission" date="2023-06" db="EMBL/GenBank/DDBJ databases">
        <title>Phylogenetic Diversity of Rhizobium strains.</title>
        <authorList>
            <person name="Moura F.T."/>
            <person name="Helene L.C.F."/>
            <person name="Hungria M."/>
        </authorList>
    </citation>
    <scope>NUCLEOTIDE SEQUENCE</scope>
    <source>
        <strain evidence="1">CCGE524</strain>
    </source>
</reference>
<evidence type="ECO:0000313" key="2">
    <source>
        <dbReference type="Proteomes" id="UP001172630"/>
    </source>
</evidence>
<evidence type="ECO:0000313" key="1">
    <source>
        <dbReference type="EMBL" id="MDL2405077.1"/>
    </source>
</evidence>
<organism evidence="1 2">
    <name type="scientific">Rhizobium calliandrae</name>
    <dbReference type="NCBI Taxonomy" id="1312182"/>
    <lineage>
        <taxon>Bacteria</taxon>
        <taxon>Pseudomonadati</taxon>
        <taxon>Pseudomonadota</taxon>
        <taxon>Alphaproteobacteria</taxon>
        <taxon>Hyphomicrobiales</taxon>
        <taxon>Rhizobiaceae</taxon>
        <taxon>Rhizobium/Agrobacterium group</taxon>
        <taxon>Rhizobium</taxon>
    </lineage>
</organism>